<dbReference type="AlphaFoldDB" id="A0A1U9KCS3"/>
<accession>A0A1U9KCS3</accession>
<evidence type="ECO:0000313" key="2">
    <source>
        <dbReference type="Proteomes" id="UP000188937"/>
    </source>
</evidence>
<name>A0A1U9KCS3_ACEAC</name>
<sequence>METEIGPRIVFKYRSGLERYYFKNYYHSGKGLKNIISRLESVLKHLQKNRMDDRHTTIHPGEELCY</sequence>
<protein>
    <submittedName>
        <fullName evidence="1">Uncharacterized protein</fullName>
    </submittedName>
</protein>
<dbReference type="STRING" id="435.A0U92_00730"/>
<evidence type="ECO:0000313" key="1">
    <source>
        <dbReference type="EMBL" id="AQS83527.1"/>
    </source>
</evidence>
<reference evidence="1 2" key="1">
    <citation type="submission" date="2016-03" db="EMBL/GenBank/DDBJ databases">
        <title>Acetic acid bacteria sequencing.</title>
        <authorList>
            <person name="Brandt J."/>
            <person name="Jakob F."/>
            <person name="Vogel R.F."/>
        </authorList>
    </citation>
    <scope>NUCLEOTIDE SEQUENCE [LARGE SCALE GENOMIC DNA]</scope>
    <source>
        <strain evidence="1 2">TMW2.1153</strain>
    </source>
</reference>
<dbReference type="Proteomes" id="UP000188937">
    <property type="component" value="Chromosome"/>
</dbReference>
<organism evidence="1 2">
    <name type="scientific">Acetobacter aceti</name>
    <dbReference type="NCBI Taxonomy" id="435"/>
    <lineage>
        <taxon>Bacteria</taxon>
        <taxon>Pseudomonadati</taxon>
        <taxon>Pseudomonadota</taxon>
        <taxon>Alphaproteobacteria</taxon>
        <taxon>Acetobacterales</taxon>
        <taxon>Acetobacteraceae</taxon>
        <taxon>Acetobacter</taxon>
        <taxon>Acetobacter subgen. Acetobacter</taxon>
    </lineage>
</organism>
<gene>
    <name evidence="1" type="ORF">A0U92_00730</name>
</gene>
<keyword evidence="2" id="KW-1185">Reference proteome</keyword>
<proteinExistence type="predicted"/>
<dbReference type="EMBL" id="CP014692">
    <property type="protein sequence ID" value="AQS83527.1"/>
    <property type="molecule type" value="Genomic_DNA"/>
</dbReference>
<dbReference type="KEGG" id="aace:A0U92_00730"/>